<evidence type="ECO:0000256" key="2">
    <source>
        <dbReference type="ARBA" id="ARBA00012438"/>
    </source>
</evidence>
<dbReference type="NCBIfam" id="TIGR00229">
    <property type="entry name" value="sensory_box"/>
    <property type="match status" value="2"/>
</dbReference>
<dbReference type="SMART" id="SM00091">
    <property type="entry name" value="PAS"/>
    <property type="match status" value="2"/>
</dbReference>
<dbReference type="PRINTS" id="PR00344">
    <property type="entry name" value="BCTRLSENSOR"/>
</dbReference>
<dbReference type="PANTHER" id="PTHR43304">
    <property type="entry name" value="PHYTOCHROME-LIKE PROTEIN CPH1"/>
    <property type="match status" value="1"/>
</dbReference>
<dbReference type="Pfam" id="PF00989">
    <property type="entry name" value="PAS"/>
    <property type="match status" value="1"/>
</dbReference>
<accession>A0A1B1Y811</accession>
<dbReference type="OrthoDB" id="9781208at2"/>
<sequence length="532" mass="60690">MSQKEIEILQRALARERIARKQAEQILEKKSDELFSLSQKDKKNKEKLEALLKVKNSELKGFYENLVDPYIMMNLSGYAIKMNEAAEKLIGYRLSDGGFNLMKLTQPKDLDYVSESFKVLMDTGRISNFYINILTSTSEVKLVEVNASIIYDENNTPIAAQGILRDITLSKKYEKRLEAEKQKYSNIIANMNLGLLEVDNDDKILFANHSFLEMSGFSNKDLLGNKAADVFLKNEYKPKLAIESENRKKGDSNSYEIQVHTKTGDTRYWLISGAPNYNLNGEVSGSIGIHLDITNLKKLEQQKEELLKDLAKSNESLQEYAHIVSHDLKSPLRSINALVAWIKEDNIENLDEMSVQNLVLIEKTLEKMEDLISDVLEYSSVGANLNLNQNVDVHHLVKELVEIIYVPENIHISIEENLPIVMGDKVKLQQLFQNLLSNAIKFSDKEIGKIIVSCTEMTTHYQFSVSDNGMGIEKEYFDKIFKIFHSLNKRKDSSGIGLSIVKKIVELHHGNIWLESETGKGTTFYFTIKKEK</sequence>
<dbReference type="SMART" id="SM00086">
    <property type="entry name" value="PAC"/>
    <property type="match status" value="2"/>
</dbReference>
<dbReference type="SUPFAM" id="SSF47384">
    <property type="entry name" value="Homodimeric domain of signal transducing histidine kinase"/>
    <property type="match status" value="1"/>
</dbReference>
<reference evidence="10 11" key="1">
    <citation type="submission" date="2016-02" db="EMBL/GenBank/DDBJ databases">
        <authorList>
            <person name="Wen L."/>
            <person name="He K."/>
            <person name="Yang H."/>
        </authorList>
    </citation>
    <scope>NUCLEOTIDE SEQUENCE [LARGE SCALE GENOMIC DNA]</scope>
    <source>
        <strain evidence="10 11">CZ1127</strain>
    </source>
</reference>
<comment type="catalytic activity">
    <reaction evidence="1">
        <text>ATP + protein L-histidine = ADP + protein N-phospho-L-histidine.</text>
        <dbReference type="EC" id="2.7.13.3"/>
    </reaction>
</comment>
<dbReference type="PROSITE" id="PS50109">
    <property type="entry name" value="HIS_KIN"/>
    <property type="match status" value="1"/>
</dbReference>
<evidence type="ECO:0000313" key="10">
    <source>
        <dbReference type="EMBL" id="ANW96912.1"/>
    </source>
</evidence>
<dbReference type="PANTHER" id="PTHR43304:SF1">
    <property type="entry name" value="PAC DOMAIN-CONTAINING PROTEIN"/>
    <property type="match status" value="1"/>
</dbReference>
<dbReference type="EMBL" id="CP014224">
    <property type="protein sequence ID" value="ANW96912.1"/>
    <property type="molecule type" value="Genomic_DNA"/>
</dbReference>
<evidence type="ECO:0000313" key="11">
    <source>
        <dbReference type="Proteomes" id="UP000092967"/>
    </source>
</evidence>
<evidence type="ECO:0000256" key="1">
    <source>
        <dbReference type="ARBA" id="ARBA00000085"/>
    </source>
</evidence>
<dbReference type="InterPro" id="IPR000014">
    <property type="entry name" value="PAS"/>
</dbReference>
<dbReference type="Pfam" id="PF00512">
    <property type="entry name" value="HisKA"/>
    <property type="match status" value="1"/>
</dbReference>
<keyword evidence="4" id="KW-0808">Transferase</keyword>
<dbReference type="InterPro" id="IPR004358">
    <property type="entry name" value="Sig_transdc_His_kin-like_C"/>
</dbReference>
<feature type="domain" description="Histidine kinase" evidence="7">
    <location>
        <begin position="323"/>
        <end position="532"/>
    </location>
</feature>
<organism evidence="10 11">
    <name type="scientific">Wenyingzhuangia fucanilytica</name>
    <dbReference type="NCBI Taxonomy" id="1790137"/>
    <lineage>
        <taxon>Bacteria</taxon>
        <taxon>Pseudomonadati</taxon>
        <taxon>Bacteroidota</taxon>
        <taxon>Flavobacteriia</taxon>
        <taxon>Flavobacteriales</taxon>
        <taxon>Flavobacteriaceae</taxon>
        <taxon>Wenyingzhuangia</taxon>
    </lineage>
</organism>
<dbReference type="Gene3D" id="1.10.287.130">
    <property type="match status" value="1"/>
</dbReference>
<feature type="domain" description="PAS" evidence="8">
    <location>
        <begin position="55"/>
        <end position="124"/>
    </location>
</feature>
<evidence type="ECO:0000256" key="5">
    <source>
        <dbReference type="ARBA" id="ARBA00022777"/>
    </source>
</evidence>
<dbReference type="Gene3D" id="3.30.450.20">
    <property type="entry name" value="PAS domain"/>
    <property type="match status" value="2"/>
</dbReference>
<dbReference type="SMART" id="SM00387">
    <property type="entry name" value="HATPase_c"/>
    <property type="match status" value="1"/>
</dbReference>
<dbReference type="InterPro" id="IPR005467">
    <property type="entry name" value="His_kinase_dom"/>
</dbReference>
<evidence type="ECO:0000256" key="6">
    <source>
        <dbReference type="SAM" id="Coils"/>
    </source>
</evidence>
<dbReference type="Pfam" id="PF02518">
    <property type="entry name" value="HATPase_c"/>
    <property type="match status" value="1"/>
</dbReference>
<feature type="domain" description="PAC" evidence="9">
    <location>
        <begin position="253"/>
        <end position="305"/>
    </location>
</feature>
<dbReference type="PROSITE" id="PS50113">
    <property type="entry name" value="PAC"/>
    <property type="match status" value="2"/>
</dbReference>
<dbReference type="CDD" id="cd00082">
    <property type="entry name" value="HisKA"/>
    <property type="match status" value="1"/>
</dbReference>
<evidence type="ECO:0000259" key="8">
    <source>
        <dbReference type="PROSITE" id="PS50112"/>
    </source>
</evidence>
<name>A0A1B1Y811_9FLAO</name>
<evidence type="ECO:0000259" key="9">
    <source>
        <dbReference type="PROSITE" id="PS50113"/>
    </source>
</evidence>
<dbReference type="PROSITE" id="PS50112">
    <property type="entry name" value="PAS"/>
    <property type="match status" value="2"/>
</dbReference>
<dbReference type="GO" id="GO:0000155">
    <property type="term" value="F:phosphorelay sensor kinase activity"/>
    <property type="evidence" value="ECO:0007669"/>
    <property type="project" value="InterPro"/>
</dbReference>
<feature type="domain" description="PAS" evidence="8">
    <location>
        <begin position="180"/>
        <end position="225"/>
    </location>
</feature>
<dbReference type="Gene3D" id="3.30.565.10">
    <property type="entry name" value="Histidine kinase-like ATPase, C-terminal domain"/>
    <property type="match status" value="1"/>
</dbReference>
<evidence type="ECO:0000256" key="3">
    <source>
        <dbReference type="ARBA" id="ARBA00022553"/>
    </source>
</evidence>
<keyword evidence="11" id="KW-1185">Reference proteome</keyword>
<dbReference type="InterPro" id="IPR036097">
    <property type="entry name" value="HisK_dim/P_sf"/>
</dbReference>
<dbReference type="InterPro" id="IPR001610">
    <property type="entry name" value="PAC"/>
</dbReference>
<dbReference type="InterPro" id="IPR052162">
    <property type="entry name" value="Sensor_kinase/Photoreceptor"/>
</dbReference>
<dbReference type="EC" id="2.7.13.3" evidence="2"/>
<dbReference type="SUPFAM" id="SSF55785">
    <property type="entry name" value="PYP-like sensor domain (PAS domain)"/>
    <property type="match status" value="2"/>
</dbReference>
<dbReference type="InterPro" id="IPR035965">
    <property type="entry name" value="PAS-like_dom_sf"/>
</dbReference>
<dbReference type="Pfam" id="PF13426">
    <property type="entry name" value="PAS_9"/>
    <property type="match status" value="1"/>
</dbReference>
<evidence type="ECO:0000256" key="4">
    <source>
        <dbReference type="ARBA" id="ARBA00022679"/>
    </source>
</evidence>
<dbReference type="InterPro" id="IPR003594">
    <property type="entry name" value="HATPase_dom"/>
</dbReference>
<keyword evidence="5 10" id="KW-0418">Kinase</keyword>
<dbReference type="AlphaFoldDB" id="A0A1B1Y811"/>
<dbReference type="STRING" id="1790137.AXE80_11730"/>
<dbReference type="InterPro" id="IPR036890">
    <property type="entry name" value="HATPase_C_sf"/>
</dbReference>
<proteinExistence type="predicted"/>
<evidence type="ECO:0000259" key="7">
    <source>
        <dbReference type="PROSITE" id="PS50109"/>
    </source>
</evidence>
<dbReference type="SUPFAM" id="SSF55874">
    <property type="entry name" value="ATPase domain of HSP90 chaperone/DNA topoisomerase II/histidine kinase"/>
    <property type="match status" value="1"/>
</dbReference>
<dbReference type="CDD" id="cd00130">
    <property type="entry name" value="PAS"/>
    <property type="match status" value="2"/>
</dbReference>
<dbReference type="FunFam" id="3.30.565.10:FF:000006">
    <property type="entry name" value="Sensor histidine kinase WalK"/>
    <property type="match status" value="1"/>
</dbReference>
<dbReference type="Proteomes" id="UP000092967">
    <property type="component" value="Chromosome"/>
</dbReference>
<keyword evidence="3" id="KW-0597">Phosphoprotein</keyword>
<gene>
    <name evidence="10" type="ORF">AXE80_11730</name>
</gene>
<dbReference type="KEGG" id="wfu:AXE80_11730"/>
<feature type="domain" description="PAC" evidence="9">
    <location>
        <begin position="127"/>
        <end position="179"/>
    </location>
</feature>
<feature type="coiled-coil region" evidence="6">
    <location>
        <begin position="289"/>
        <end position="316"/>
    </location>
</feature>
<keyword evidence="6" id="KW-0175">Coiled coil</keyword>
<dbReference type="SMART" id="SM00388">
    <property type="entry name" value="HisKA"/>
    <property type="match status" value="1"/>
</dbReference>
<dbReference type="InterPro" id="IPR000700">
    <property type="entry name" value="PAS-assoc_C"/>
</dbReference>
<dbReference type="InterPro" id="IPR013767">
    <property type="entry name" value="PAS_fold"/>
</dbReference>
<dbReference type="InterPro" id="IPR003661">
    <property type="entry name" value="HisK_dim/P_dom"/>
</dbReference>
<feature type="coiled-coil region" evidence="6">
    <location>
        <begin position="6"/>
        <end position="40"/>
    </location>
</feature>
<protein>
    <recommendedName>
        <fullName evidence="2">histidine kinase</fullName>
        <ecNumber evidence="2">2.7.13.3</ecNumber>
    </recommendedName>
</protein>
<dbReference type="RefSeq" id="WP_068827548.1">
    <property type="nucleotide sequence ID" value="NZ_CP014224.1"/>
</dbReference>